<keyword evidence="1" id="KW-0808">Transferase</keyword>
<proteinExistence type="predicted"/>
<sequence>MDTTTLSVLGVDDAELSRLLSDAGAPHDEVPRLLRRLRMYFLQGGSVDALLGDTSILEGWGVSRGAIALLRAVLSAAQQARQRHKRKRTDDRTFVDSVRASLEMLRVDLASTKVPAPPSDNYEDDAFESDDEGDGGGVNLASVAKMSLDAPSQLVIPSPLPTPAVAQTPVIRPPPPPSNLPTPTPLPPESEKRPQRLSMEQKQRLSQAAGVRRRTAKHILNGQWKLGKCIGQGSFGSVYTCLDSVTGKHIACKMMAIPTASVAPEGAPSRGPTKAESELRALCSEIELMRSLEHPNIVRYLGTHVDDQQLQLYIFQEWVPGGSLAAQSAQYGALSEKVVRMYARHLLSGLVYLHENHIIHRDIKCGNVLIDQHGVAKLADFGASHRLGADGTLTRDAKLTMRGTPYFMAPEVLSQDKFGRRSDVWSCGGVILQMATTHPPWKLLEFKTPMALFYHVASTDAPPPIDSYELSPALKALILRCFERDPRKRAHAFEVLDDPFFCVEEDSQEVSGDACENTVDRITEAATPRPPLLSPPPSSTRLSDLKLRMSLRRSVAPP</sequence>
<dbReference type="InterPro" id="IPR000719">
    <property type="entry name" value="Prot_kinase_dom"/>
</dbReference>
<feature type="binding site" evidence="5">
    <location>
        <position position="253"/>
    </location>
    <ligand>
        <name>ATP</name>
        <dbReference type="ChEBI" id="CHEBI:30616"/>
    </ligand>
</feature>
<dbReference type="PROSITE" id="PS00107">
    <property type="entry name" value="PROTEIN_KINASE_ATP"/>
    <property type="match status" value="1"/>
</dbReference>
<dbReference type="InterPro" id="IPR017441">
    <property type="entry name" value="Protein_kinase_ATP_BS"/>
</dbReference>
<dbReference type="GO" id="GO:0005524">
    <property type="term" value="F:ATP binding"/>
    <property type="evidence" value="ECO:0007669"/>
    <property type="project" value="UniProtKB-UniRule"/>
</dbReference>
<comment type="caution">
    <text evidence="8">The sequence shown here is derived from an EMBL/GenBank/DDBJ whole genome shotgun (WGS) entry which is preliminary data.</text>
</comment>
<evidence type="ECO:0000256" key="5">
    <source>
        <dbReference type="PROSITE-ProRule" id="PRU10141"/>
    </source>
</evidence>
<evidence type="ECO:0000256" key="4">
    <source>
        <dbReference type="ARBA" id="ARBA00022840"/>
    </source>
</evidence>
<dbReference type="InterPro" id="IPR011009">
    <property type="entry name" value="Kinase-like_dom_sf"/>
</dbReference>
<feature type="region of interest" description="Disordered" evidence="6">
    <location>
        <begin position="111"/>
        <end position="139"/>
    </location>
</feature>
<feature type="compositionally biased region" description="Basic and acidic residues" evidence="6">
    <location>
        <begin position="189"/>
        <end position="203"/>
    </location>
</feature>
<keyword evidence="2 5" id="KW-0547">Nucleotide-binding</keyword>
<keyword evidence="3" id="KW-0418">Kinase</keyword>
<dbReference type="PANTHER" id="PTHR48016">
    <property type="entry name" value="MAP KINASE KINASE KINASE SSK2-RELATED-RELATED"/>
    <property type="match status" value="1"/>
</dbReference>
<dbReference type="EMBL" id="CAKKNE010000002">
    <property type="protein sequence ID" value="CAH0368052.1"/>
    <property type="molecule type" value="Genomic_DNA"/>
</dbReference>
<protein>
    <recommendedName>
        <fullName evidence="7">Protein kinase domain-containing protein</fullName>
    </recommendedName>
</protein>
<evidence type="ECO:0000259" key="7">
    <source>
        <dbReference type="PROSITE" id="PS50011"/>
    </source>
</evidence>
<name>A0A8J2SI98_9STRA</name>
<evidence type="ECO:0000313" key="8">
    <source>
        <dbReference type="EMBL" id="CAH0368052.1"/>
    </source>
</evidence>
<feature type="compositionally biased region" description="Pro residues" evidence="6">
    <location>
        <begin position="528"/>
        <end position="538"/>
    </location>
</feature>
<dbReference type="AlphaFoldDB" id="A0A8J2SI98"/>
<evidence type="ECO:0000256" key="3">
    <source>
        <dbReference type="ARBA" id="ARBA00022777"/>
    </source>
</evidence>
<dbReference type="InterPro" id="IPR008271">
    <property type="entry name" value="Ser/Thr_kinase_AS"/>
</dbReference>
<accession>A0A8J2SI98</accession>
<dbReference type="SMART" id="SM00220">
    <property type="entry name" value="S_TKc"/>
    <property type="match status" value="1"/>
</dbReference>
<feature type="compositionally biased region" description="Acidic residues" evidence="6">
    <location>
        <begin position="121"/>
        <end position="134"/>
    </location>
</feature>
<evidence type="ECO:0000256" key="2">
    <source>
        <dbReference type="ARBA" id="ARBA00022741"/>
    </source>
</evidence>
<keyword evidence="9" id="KW-1185">Reference proteome</keyword>
<organism evidence="8 9">
    <name type="scientific">Pelagomonas calceolata</name>
    <dbReference type="NCBI Taxonomy" id="35677"/>
    <lineage>
        <taxon>Eukaryota</taxon>
        <taxon>Sar</taxon>
        <taxon>Stramenopiles</taxon>
        <taxon>Ochrophyta</taxon>
        <taxon>Pelagophyceae</taxon>
        <taxon>Pelagomonadales</taxon>
        <taxon>Pelagomonadaceae</taxon>
        <taxon>Pelagomonas</taxon>
    </lineage>
</organism>
<dbReference type="Proteomes" id="UP000789595">
    <property type="component" value="Unassembled WGS sequence"/>
</dbReference>
<feature type="region of interest" description="Disordered" evidence="6">
    <location>
        <begin position="158"/>
        <end position="213"/>
    </location>
</feature>
<reference evidence="8" key="1">
    <citation type="submission" date="2021-11" db="EMBL/GenBank/DDBJ databases">
        <authorList>
            <consortium name="Genoscope - CEA"/>
            <person name="William W."/>
        </authorList>
    </citation>
    <scope>NUCLEOTIDE SEQUENCE</scope>
</reference>
<dbReference type="CDD" id="cd06606">
    <property type="entry name" value="STKc_MAPKKK"/>
    <property type="match status" value="1"/>
</dbReference>
<dbReference type="GO" id="GO:0004672">
    <property type="term" value="F:protein kinase activity"/>
    <property type="evidence" value="ECO:0007669"/>
    <property type="project" value="InterPro"/>
</dbReference>
<feature type="domain" description="Protein kinase" evidence="7">
    <location>
        <begin position="224"/>
        <end position="501"/>
    </location>
</feature>
<dbReference type="Pfam" id="PF00069">
    <property type="entry name" value="Pkinase"/>
    <property type="match status" value="1"/>
</dbReference>
<dbReference type="SUPFAM" id="SSF56112">
    <property type="entry name" value="Protein kinase-like (PK-like)"/>
    <property type="match status" value="1"/>
</dbReference>
<feature type="region of interest" description="Disordered" evidence="6">
    <location>
        <begin position="521"/>
        <end position="544"/>
    </location>
</feature>
<dbReference type="PROSITE" id="PS50011">
    <property type="entry name" value="PROTEIN_KINASE_DOM"/>
    <property type="match status" value="1"/>
</dbReference>
<dbReference type="PROSITE" id="PS00108">
    <property type="entry name" value="PROTEIN_KINASE_ST"/>
    <property type="match status" value="1"/>
</dbReference>
<dbReference type="OrthoDB" id="266718at2759"/>
<evidence type="ECO:0000256" key="1">
    <source>
        <dbReference type="ARBA" id="ARBA00022679"/>
    </source>
</evidence>
<dbReference type="Gene3D" id="1.10.510.10">
    <property type="entry name" value="Transferase(Phosphotransferase) domain 1"/>
    <property type="match status" value="1"/>
</dbReference>
<evidence type="ECO:0000256" key="6">
    <source>
        <dbReference type="SAM" id="MobiDB-lite"/>
    </source>
</evidence>
<evidence type="ECO:0000313" key="9">
    <source>
        <dbReference type="Proteomes" id="UP000789595"/>
    </source>
</evidence>
<feature type="compositionally biased region" description="Pro residues" evidence="6">
    <location>
        <begin position="171"/>
        <end position="188"/>
    </location>
</feature>
<keyword evidence="4 5" id="KW-0067">ATP-binding</keyword>
<dbReference type="InterPro" id="IPR050538">
    <property type="entry name" value="MAP_kinase_kinase_kinase"/>
</dbReference>
<gene>
    <name evidence="8" type="ORF">PECAL_2P11000</name>
</gene>